<name>A0A7Y9DJI7_9ACTN</name>
<dbReference type="AlphaFoldDB" id="A0A7Y9DJI7"/>
<accession>A0A7Y9DJI7</accession>
<comment type="caution">
    <text evidence="1">The sequence shown here is derived from an EMBL/GenBank/DDBJ whole genome shotgun (WGS) entry which is preliminary data.</text>
</comment>
<dbReference type="EMBL" id="JACCBB010000001">
    <property type="protein sequence ID" value="NYD20938.1"/>
    <property type="molecule type" value="Genomic_DNA"/>
</dbReference>
<gene>
    <name evidence="1" type="ORF">BJ968_000478</name>
</gene>
<keyword evidence="2" id="KW-1185">Reference proteome</keyword>
<evidence type="ECO:0008006" key="3">
    <source>
        <dbReference type="Google" id="ProtNLM"/>
    </source>
</evidence>
<protein>
    <recommendedName>
        <fullName evidence="3">SAF domain-containing protein</fullName>
    </recommendedName>
</protein>
<reference evidence="1 2" key="1">
    <citation type="submission" date="2020-07" db="EMBL/GenBank/DDBJ databases">
        <title>Sequencing the genomes of 1000 actinobacteria strains.</title>
        <authorList>
            <person name="Klenk H.-P."/>
        </authorList>
    </citation>
    <scope>NUCLEOTIDE SEQUENCE [LARGE SCALE GENOMIC DNA]</scope>
    <source>
        <strain evidence="1 2">DSM 7487</strain>
    </source>
</reference>
<proteinExistence type="predicted"/>
<organism evidence="1 2">
    <name type="scientific">Kineococcus aurantiacus</name>
    <dbReference type="NCBI Taxonomy" id="37633"/>
    <lineage>
        <taxon>Bacteria</taxon>
        <taxon>Bacillati</taxon>
        <taxon>Actinomycetota</taxon>
        <taxon>Actinomycetes</taxon>
        <taxon>Kineosporiales</taxon>
        <taxon>Kineosporiaceae</taxon>
        <taxon>Kineococcus</taxon>
    </lineage>
</organism>
<dbReference type="RefSeq" id="WP_179748893.1">
    <property type="nucleotide sequence ID" value="NZ_BAAAGN010000002.1"/>
</dbReference>
<evidence type="ECO:0000313" key="1">
    <source>
        <dbReference type="EMBL" id="NYD20938.1"/>
    </source>
</evidence>
<evidence type="ECO:0000313" key="2">
    <source>
        <dbReference type="Proteomes" id="UP000521922"/>
    </source>
</evidence>
<dbReference type="Proteomes" id="UP000521922">
    <property type="component" value="Unassembled WGS sequence"/>
</dbReference>
<sequence>MLNRTMFLAGDTVPADAAVVGVVLGPEQRPTEGLAAGDAVRAYLVAADGSTTVTGQPAGTVLLDAARVVASGTTGAGSVAGQVGTDSGTVSLLVPTADAAGVVAAAAAGQVALVRLADATTPSVDLVRE</sequence>